<dbReference type="GeneID" id="19111821"/>
<dbReference type="EMBL" id="KB445553">
    <property type="protein sequence ID" value="EMC98542.1"/>
    <property type="molecule type" value="Genomic_DNA"/>
</dbReference>
<dbReference type="Proteomes" id="UP000011761">
    <property type="component" value="Unassembled WGS sequence"/>
</dbReference>
<proteinExistence type="predicted"/>
<sequence>MLDHLVSSTRVCRTRKTPAPPMLMRLASTCLIVTFYCTSVPVALAEPALTPNVLAAATPTQRAKSVRKYCTMRCNHRGFMRYAC</sequence>
<evidence type="ECO:0000313" key="2">
    <source>
        <dbReference type="Proteomes" id="UP000011761"/>
    </source>
</evidence>
<name>M2LVA4_BAUPA</name>
<dbReference type="AlphaFoldDB" id="M2LVA4"/>
<dbReference type="HOGENOM" id="CLU_2527103_0_0_1"/>
<protein>
    <submittedName>
        <fullName evidence="1">Uncharacterized protein</fullName>
    </submittedName>
</protein>
<gene>
    <name evidence="1" type="ORF">BAUCODRAFT_32593</name>
</gene>
<dbReference type="RefSeq" id="XP_007674519.1">
    <property type="nucleotide sequence ID" value="XM_007676329.1"/>
</dbReference>
<organism evidence="1 2">
    <name type="scientific">Baudoinia panamericana (strain UAMH 10762)</name>
    <name type="common">Angels' share fungus</name>
    <name type="synonym">Baudoinia compniacensis (strain UAMH 10762)</name>
    <dbReference type="NCBI Taxonomy" id="717646"/>
    <lineage>
        <taxon>Eukaryota</taxon>
        <taxon>Fungi</taxon>
        <taxon>Dikarya</taxon>
        <taxon>Ascomycota</taxon>
        <taxon>Pezizomycotina</taxon>
        <taxon>Dothideomycetes</taxon>
        <taxon>Dothideomycetidae</taxon>
        <taxon>Mycosphaerellales</taxon>
        <taxon>Teratosphaeriaceae</taxon>
        <taxon>Baudoinia</taxon>
    </lineage>
</organism>
<keyword evidence="2" id="KW-1185">Reference proteome</keyword>
<evidence type="ECO:0000313" key="1">
    <source>
        <dbReference type="EMBL" id="EMC98542.1"/>
    </source>
</evidence>
<reference evidence="1 2" key="1">
    <citation type="journal article" date="2012" name="PLoS Pathog.">
        <title>Diverse lifestyles and strategies of plant pathogenesis encoded in the genomes of eighteen Dothideomycetes fungi.</title>
        <authorList>
            <person name="Ohm R.A."/>
            <person name="Feau N."/>
            <person name="Henrissat B."/>
            <person name="Schoch C.L."/>
            <person name="Horwitz B.A."/>
            <person name="Barry K.W."/>
            <person name="Condon B.J."/>
            <person name="Copeland A.C."/>
            <person name="Dhillon B."/>
            <person name="Glaser F."/>
            <person name="Hesse C.N."/>
            <person name="Kosti I."/>
            <person name="LaButti K."/>
            <person name="Lindquist E.A."/>
            <person name="Lucas S."/>
            <person name="Salamov A.A."/>
            <person name="Bradshaw R.E."/>
            <person name="Ciuffetti L."/>
            <person name="Hamelin R.C."/>
            <person name="Kema G.H.J."/>
            <person name="Lawrence C."/>
            <person name="Scott J.A."/>
            <person name="Spatafora J.W."/>
            <person name="Turgeon B.G."/>
            <person name="de Wit P.J.G.M."/>
            <person name="Zhong S."/>
            <person name="Goodwin S.B."/>
            <person name="Grigoriev I.V."/>
        </authorList>
    </citation>
    <scope>NUCLEOTIDE SEQUENCE [LARGE SCALE GENOMIC DNA]</scope>
    <source>
        <strain evidence="1 2">UAMH 10762</strain>
    </source>
</reference>
<dbReference type="KEGG" id="bcom:BAUCODRAFT_32593"/>
<accession>M2LVA4</accession>